<dbReference type="InterPro" id="IPR001763">
    <property type="entry name" value="Rhodanese-like_dom"/>
</dbReference>
<accession>A0A7S1KLK4</accession>
<feature type="domain" description="Rhodanese" evidence="2">
    <location>
        <begin position="425"/>
        <end position="528"/>
    </location>
</feature>
<dbReference type="Gene3D" id="3.40.250.10">
    <property type="entry name" value="Rhodanese-like domain"/>
    <property type="match status" value="1"/>
</dbReference>
<gene>
    <name evidence="3" type="ORF">PCOS0759_LOCUS537</name>
</gene>
<dbReference type="AlphaFoldDB" id="A0A7S1KLK4"/>
<feature type="compositionally biased region" description="Low complexity" evidence="1">
    <location>
        <begin position="255"/>
        <end position="265"/>
    </location>
</feature>
<dbReference type="GO" id="GO:0004792">
    <property type="term" value="F:thiosulfate-cyanide sulfurtransferase activity"/>
    <property type="evidence" value="ECO:0007669"/>
    <property type="project" value="TreeGrafter"/>
</dbReference>
<dbReference type="Pfam" id="PF00581">
    <property type="entry name" value="Rhodanese"/>
    <property type="match status" value="1"/>
</dbReference>
<feature type="region of interest" description="Disordered" evidence="1">
    <location>
        <begin position="255"/>
        <end position="292"/>
    </location>
</feature>
<feature type="region of interest" description="Disordered" evidence="1">
    <location>
        <begin position="1"/>
        <end position="24"/>
    </location>
</feature>
<feature type="compositionally biased region" description="Acidic residues" evidence="1">
    <location>
        <begin position="270"/>
        <end position="284"/>
    </location>
</feature>
<dbReference type="SMART" id="SM00450">
    <property type="entry name" value="RHOD"/>
    <property type="match status" value="1"/>
</dbReference>
<dbReference type="PROSITE" id="PS50206">
    <property type="entry name" value="RHODANESE_3"/>
    <property type="match status" value="1"/>
</dbReference>
<protein>
    <recommendedName>
        <fullName evidence="2">Rhodanese domain-containing protein</fullName>
    </recommendedName>
</protein>
<feature type="compositionally biased region" description="Basic residues" evidence="1">
    <location>
        <begin position="8"/>
        <end position="18"/>
    </location>
</feature>
<dbReference type="PANTHER" id="PTHR44086:SF10">
    <property type="entry name" value="THIOSULFATE SULFURTRANSFERASE_RHODANESE-LIKE DOMAIN-CONTAINING PROTEIN 3"/>
    <property type="match status" value="1"/>
</dbReference>
<reference evidence="3" key="1">
    <citation type="submission" date="2021-01" db="EMBL/GenBank/DDBJ databases">
        <authorList>
            <person name="Corre E."/>
            <person name="Pelletier E."/>
            <person name="Niang G."/>
            <person name="Scheremetjew M."/>
            <person name="Finn R."/>
            <person name="Kale V."/>
            <person name="Holt S."/>
            <person name="Cochrane G."/>
            <person name="Meng A."/>
            <person name="Brown T."/>
            <person name="Cohen L."/>
        </authorList>
    </citation>
    <scope>NUCLEOTIDE SEQUENCE</scope>
    <source>
        <strain evidence="3">WS</strain>
    </source>
</reference>
<dbReference type="InterPro" id="IPR036873">
    <property type="entry name" value="Rhodanese-like_dom_sf"/>
</dbReference>
<evidence type="ECO:0000313" key="3">
    <source>
        <dbReference type="EMBL" id="CAD9077306.1"/>
    </source>
</evidence>
<dbReference type="PANTHER" id="PTHR44086">
    <property type="entry name" value="THIOSULFATE SULFURTRANSFERASE RDL2, MITOCHONDRIAL-RELATED"/>
    <property type="match status" value="1"/>
</dbReference>
<evidence type="ECO:0000259" key="2">
    <source>
        <dbReference type="PROSITE" id="PS50206"/>
    </source>
</evidence>
<sequence length="667" mass="76211">MPSSLQHSTKKLLSHHRAASSISSTIHSTPSSIILTSTTCKKSHFHTKCPKNTIFSSKHASVSSSDKNTKRFYSSEVTPTNDAAAPEPILPATKNLLENEPTYRTPKSALTIPNLFTHRYLPSEDALNQIPNKELVKEVLKVQDVPVYVDQEQVRDVKKKQGVSRITQIHQNVAQIDVSQYELHLEDIKSELQSYKAAYLLKLRDAIKKLNAKNGGASPDDISALIPEHFKKTVEQLKNDRKFLRRKRRDEVAALKAAKAATQNTKAKEDDEDEDEDDEEEEEGGIQMTADGQVASRSNLRLSYRDNYRIPFFTFEGIRKELKLLKLMDNANSAHRQYMIQCNLQLQEKQDVILRSLLKENNITVESATKGEDLAIPFSESDYLSTKGNIQNSAVLPLENAGVRVNYSSISKFHLQKVLRNGESAQDFFTLVDVRSRIRAFDCRLPGAVNIPLKEILKGALEADAQTFETLYGVPKIPQRHTVVFYGDHEKDAIMAAALSFMKHGYQNVLVYKGGVMEWFGEGYEPLWYRDQKVKVREFKDAEEWLAWYRKNSRVPALRASTNEQLRQFILRRLPDDLKTLQALEKYAVARMRFENAQKRQEKGVAQSLPLIAETDFRDGIPTKFLLSLVHDKLSQIDFLKQYSNADLRRIHEYQMHYGPRSQEVEL</sequence>
<name>A0A7S1KLK4_9EUKA</name>
<dbReference type="EMBL" id="HBGD01000678">
    <property type="protein sequence ID" value="CAD9077306.1"/>
    <property type="molecule type" value="Transcribed_RNA"/>
</dbReference>
<evidence type="ECO:0000256" key="1">
    <source>
        <dbReference type="SAM" id="MobiDB-lite"/>
    </source>
</evidence>
<proteinExistence type="predicted"/>
<organism evidence="3">
    <name type="scientific">Percolomonas cosmopolitus</name>
    <dbReference type="NCBI Taxonomy" id="63605"/>
    <lineage>
        <taxon>Eukaryota</taxon>
        <taxon>Discoba</taxon>
        <taxon>Heterolobosea</taxon>
        <taxon>Tetramitia</taxon>
        <taxon>Eutetramitia</taxon>
        <taxon>Percolomonadidae</taxon>
        <taxon>Percolomonas</taxon>
    </lineage>
</organism>
<dbReference type="SUPFAM" id="SSF52821">
    <property type="entry name" value="Rhodanese/Cell cycle control phosphatase"/>
    <property type="match status" value="1"/>
</dbReference>